<evidence type="ECO:0000256" key="2">
    <source>
        <dbReference type="ARBA" id="ARBA00022679"/>
    </source>
</evidence>
<keyword evidence="1" id="KW-0489">Methyltransferase</keyword>
<protein>
    <recommendedName>
        <fullName evidence="5">Methyltransferase</fullName>
    </recommendedName>
</protein>
<evidence type="ECO:0000313" key="4">
    <source>
        <dbReference type="Proteomes" id="UP000035068"/>
    </source>
</evidence>
<dbReference type="PANTHER" id="PTHR43542">
    <property type="entry name" value="METHYLTRANSFERASE"/>
    <property type="match status" value="1"/>
</dbReference>
<dbReference type="GO" id="GO:0003676">
    <property type="term" value="F:nucleic acid binding"/>
    <property type="evidence" value="ECO:0007669"/>
    <property type="project" value="InterPro"/>
</dbReference>
<dbReference type="CDD" id="cd02440">
    <property type="entry name" value="AdoMet_MTases"/>
    <property type="match status" value="1"/>
</dbReference>
<keyword evidence="2" id="KW-0808">Transferase</keyword>
<dbReference type="AlphaFoldDB" id="A0A0C2EHS2"/>
<evidence type="ECO:0008006" key="5">
    <source>
        <dbReference type="Google" id="ProtNLM"/>
    </source>
</evidence>
<organism evidence="3 4">
    <name type="scientific">Geoalkalibacter ferrihydriticus DSM 17813</name>
    <dbReference type="NCBI Taxonomy" id="1121915"/>
    <lineage>
        <taxon>Bacteria</taxon>
        <taxon>Pseudomonadati</taxon>
        <taxon>Thermodesulfobacteriota</taxon>
        <taxon>Desulfuromonadia</taxon>
        <taxon>Desulfuromonadales</taxon>
        <taxon>Geoalkalibacteraceae</taxon>
        <taxon>Geoalkalibacter</taxon>
    </lineage>
</organism>
<gene>
    <name evidence="3" type="ORF">GFER_01350</name>
</gene>
<dbReference type="PIRSF" id="PIRSF004553">
    <property type="entry name" value="CHP00095"/>
    <property type="match status" value="1"/>
</dbReference>
<dbReference type="Gene3D" id="3.40.50.150">
    <property type="entry name" value="Vaccinia Virus protein VP39"/>
    <property type="match status" value="1"/>
</dbReference>
<dbReference type="PANTHER" id="PTHR43542:SF1">
    <property type="entry name" value="METHYLTRANSFERASE"/>
    <property type="match status" value="1"/>
</dbReference>
<comment type="caution">
    <text evidence="3">The sequence shown here is derived from an EMBL/GenBank/DDBJ whole genome shotgun (WGS) entry which is preliminary data.</text>
</comment>
<keyword evidence="4" id="KW-1185">Reference proteome</keyword>
<name>A0A0C2EHS2_9BACT</name>
<dbReference type="SUPFAM" id="SSF53335">
    <property type="entry name" value="S-adenosyl-L-methionine-dependent methyltransferases"/>
    <property type="match status" value="1"/>
</dbReference>
<dbReference type="GO" id="GO:0008168">
    <property type="term" value="F:methyltransferase activity"/>
    <property type="evidence" value="ECO:0007669"/>
    <property type="project" value="UniProtKB-KW"/>
</dbReference>
<dbReference type="InterPro" id="IPR004398">
    <property type="entry name" value="RNA_MeTrfase_RsmD"/>
</dbReference>
<dbReference type="InterPro" id="IPR002052">
    <property type="entry name" value="DNA_methylase_N6_adenine_CS"/>
</dbReference>
<evidence type="ECO:0000313" key="3">
    <source>
        <dbReference type="EMBL" id="KIH78178.1"/>
    </source>
</evidence>
<accession>A0A0C2EHS2</accession>
<dbReference type="Pfam" id="PF03602">
    <property type="entry name" value="Cons_hypoth95"/>
    <property type="match status" value="1"/>
</dbReference>
<dbReference type="PROSITE" id="PS00092">
    <property type="entry name" value="N6_MTASE"/>
    <property type="match status" value="1"/>
</dbReference>
<dbReference type="InterPro" id="IPR029063">
    <property type="entry name" value="SAM-dependent_MTases_sf"/>
</dbReference>
<sequence>MRIVSGSARGTRLAGLAGKDIRPTSDRVREAIFSIIYSRLGELTGKSVLDLYAGTGALALEALSRGAQRAVVIDAARQAIRTIEFNARACRLAEGVQILCGTVAEQLARLPEDQPFDLIFFDPPYDKGLVEKTLQLIGDLDVLAAGGLVCAESSARESIPTIVAGQGATLVLADSRIYGATAVHFFTHSDAEDSHE</sequence>
<reference evidence="3 4" key="1">
    <citation type="submission" date="2014-12" db="EMBL/GenBank/DDBJ databases">
        <title>Genomes of Geoalkalibacter ferrihydriticus and Geoalkalibacter subterraneus, two haloalkaliphilic metal-reducing members of the Geobacteraceae.</title>
        <authorList>
            <person name="Badalamenti J.P."/>
            <person name="Torres C.I."/>
            <person name="Krajmalnik-Brown R."/>
            <person name="Bond D.R."/>
        </authorList>
    </citation>
    <scope>NUCLEOTIDE SEQUENCE [LARGE SCALE GENOMIC DNA]</scope>
    <source>
        <strain evidence="3 4">DSM 17813</strain>
    </source>
</reference>
<dbReference type="Proteomes" id="UP000035068">
    <property type="component" value="Unassembled WGS sequence"/>
</dbReference>
<proteinExistence type="predicted"/>
<dbReference type="GO" id="GO:0031167">
    <property type="term" value="P:rRNA methylation"/>
    <property type="evidence" value="ECO:0007669"/>
    <property type="project" value="InterPro"/>
</dbReference>
<dbReference type="NCBIfam" id="TIGR00095">
    <property type="entry name" value="16S rRNA (guanine(966)-N(2))-methyltransferase RsmD"/>
    <property type="match status" value="1"/>
</dbReference>
<evidence type="ECO:0000256" key="1">
    <source>
        <dbReference type="ARBA" id="ARBA00022603"/>
    </source>
</evidence>
<dbReference type="EMBL" id="JWJD01000001">
    <property type="protein sequence ID" value="KIH78178.1"/>
    <property type="molecule type" value="Genomic_DNA"/>
</dbReference>